<keyword evidence="3 8" id="KW-0808">Transferase</keyword>
<dbReference type="PANTHER" id="PTHR10459:SF108">
    <property type="entry name" value="POLY [ADP-RIBOSE] POLYMERASE"/>
    <property type="match status" value="1"/>
</dbReference>
<dbReference type="InterPro" id="IPR036770">
    <property type="entry name" value="Ankyrin_rpt-contain_sf"/>
</dbReference>
<evidence type="ECO:0000256" key="5">
    <source>
        <dbReference type="ARBA" id="ARBA00023027"/>
    </source>
</evidence>
<evidence type="ECO:0000259" key="11">
    <source>
        <dbReference type="PROSITE" id="PS51060"/>
    </source>
</evidence>
<name>A0A433QZ05_9FUNG</name>
<evidence type="ECO:0000259" key="10">
    <source>
        <dbReference type="PROSITE" id="PS51059"/>
    </source>
</evidence>
<feature type="domain" description="PARP catalytic" evidence="10">
    <location>
        <begin position="558"/>
        <end position="796"/>
    </location>
</feature>
<dbReference type="CDD" id="cd07997">
    <property type="entry name" value="WGR_PARP"/>
    <property type="match status" value="1"/>
</dbReference>
<feature type="repeat" description="ANK" evidence="7">
    <location>
        <begin position="67"/>
        <end position="99"/>
    </location>
</feature>
<evidence type="ECO:0000256" key="3">
    <source>
        <dbReference type="ARBA" id="ARBA00022679"/>
    </source>
</evidence>
<dbReference type="Proteomes" id="UP000274822">
    <property type="component" value="Unassembled WGS sequence"/>
</dbReference>
<dbReference type="GO" id="GO:0006302">
    <property type="term" value="P:double-strand break repair"/>
    <property type="evidence" value="ECO:0007669"/>
    <property type="project" value="TreeGrafter"/>
</dbReference>
<dbReference type="Gene3D" id="1.20.142.10">
    <property type="entry name" value="Poly(ADP-ribose) polymerase, regulatory domain"/>
    <property type="match status" value="1"/>
</dbReference>
<dbReference type="InterPro" id="IPR036616">
    <property type="entry name" value="Poly(ADP-ribose)pol_reg_dom_sf"/>
</dbReference>
<dbReference type="GO" id="GO:1990404">
    <property type="term" value="F:NAD+-protein mono-ADP-ribosyltransferase activity"/>
    <property type="evidence" value="ECO:0007669"/>
    <property type="project" value="TreeGrafter"/>
</dbReference>
<dbReference type="SUPFAM" id="SSF48403">
    <property type="entry name" value="Ankyrin repeat"/>
    <property type="match status" value="1"/>
</dbReference>
<evidence type="ECO:0000259" key="12">
    <source>
        <dbReference type="PROSITE" id="PS51977"/>
    </source>
</evidence>
<dbReference type="CDD" id="cd01437">
    <property type="entry name" value="parp_like"/>
    <property type="match status" value="1"/>
</dbReference>
<dbReference type="PROSITE" id="PS50088">
    <property type="entry name" value="ANK_REPEAT"/>
    <property type="match status" value="2"/>
</dbReference>
<dbReference type="PROSITE" id="PS51059">
    <property type="entry name" value="PARP_CATALYTIC"/>
    <property type="match status" value="1"/>
</dbReference>
<dbReference type="GO" id="GO:0005730">
    <property type="term" value="C:nucleolus"/>
    <property type="evidence" value="ECO:0007669"/>
    <property type="project" value="TreeGrafter"/>
</dbReference>
<keyword evidence="2 8" id="KW-0328">Glycosyltransferase</keyword>
<feature type="compositionally biased region" description="Acidic residues" evidence="9">
    <location>
        <begin position="958"/>
        <end position="1000"/>
    </location>
</feature>
<dbReference type="InterPro" id="IPR002110">
    <property type="entry name" value="Ankyrin_rpt"/>
</dbReference>
<dbReference type="InterPro" id="IPR012317">
    <property type="entry name" value="Poly(ADP-ribose)pol_cat_dom"/>
</dbReference>
<dbReference type="PROSITE" id="PS51060">
    <property type="entry name" value="PARP_ALPHA_HD"/>
    <property type="match status" value="1"/>
</dbReference>
<evidence type="ECO:0000256" key="2">
    <source>
        <dbReference type="ARBA" id="ARBA00022676"/>
    </source>
</evidence>
<gene>
    <name evidence="13" type="ORF">BC938DRAFT_476904</name>
</gene>
<dbReference type="InterPro" id="IPR004102">
    <property type="entry name" value="Poly(ADP-ribose)pol_reg_dom"/>
</dbReference>
<evidence type="ECO:0000256" key="9">
    <source>
        <dbReference type="SAM" id="MobiDB-lite"/>
    </source>
</evidence>
<dbReference type="AlphaFoldDB" id="A0A433QZ05"/>
<dbReference type="PROSITE" id="PS50297">
    <property type="entry name" value="ANK_REP_REGION"/>
    <property type="match status" value="1"/>
</dbReference>
<keyword evidence="4" id="KW-0548">Nucleotidyltransferase</keyword>
<dbReference type="Gene3D" id="3.90.228.10">
    <property type="match status" value="1"/>
</dbReference>
<feature type="domain" description="WGR" evidence="12">
    <location>
        <begin position="291"/>
        <end position="392"/>
    </location>
</feature>
<comment type="subcellular location">
    <subcellularLocation>
        <location evidence="1">Nucleus</location>
    </subcellularLocation>
</comment>
<keyword evidence="5 8" id="KW-0520">NAD</keyword>
<dbReference type="EMBL" id="RBNJ01000254">
    <property type="protein sequence ID" value="RUS35017.1"/>
    <property type="molecule type" value="Genomic_DNA"/>
</dbReference>
<evidence type="ECO:0000313" key="13">
    <source>
        <dbReference type="EMBL" id="RUS35017.1"/>
    </source>
</evidence>
<dbReference type="SUPFAM" id="SSF56399">
    <property type="entry name" value="ADP-ribosylation"/>
    <property type="match status" value="1"/>
</dbReference>
<dbReference type="InterPro" id="IPR040909">
    <property type="entry name" value="CHFR_Znf-CRD"/>
</dbReference>
<dbReference type="SMART" id="SM00773">
    <property type="entry name" value="WGR"/>
    <property type="match status" value="1"/>
</dbReference>
<dbReference type="EC" id="2.4.2.-" evidence="8"/>
<dbReference type="Pfam" id="PF05406">
    <property type="entry name" value="WGR"/>
    <property type="match status" value="1"/>
</dbReference>
<accession>A0A433QZ05</accession>
<feature type="region of interest" description="Disordered" evidence="9">
    <location>
        <begin position="261"/>
        <end position="286"/>
    </location>
</feature>
<feature type="domain" description="PARP alpha-helical" evidence="11">
    <location>
        <begin position="416"/>
        <end position="548"/>
    </location>
</feature>
<feature type="region of interest" description="Disordered" evidence="9">
    <location>
        <begin position="949"/>
        <end position="1000"/>
    </location>
</feature>
<dbReference type="SUPFAM" id="SSF47587">
    <property type="entry name" value="Domain of poly(ADP-ribose) polymerase"/>
    <property type="match status" value="1"/>
</dbReference>
<dbReference type="GO" id="GO:0003950">
    <property type="term" value="F:NAD+ poly-ADP-ribosyltransferase activity"/>
    <property type="evidence" value="ECO:0007669"/>
    <property type="project" value="UniProtKB-UniRule"/>
</dbReference>
<dbReference type="Pfam" id="PF02877">
    <property type="entry name" value="PARP_reg"/>
    <property type="match status" value="1"/>
</dbReference>
<protein>
    <recommendedName>
        <fullName evidence="8">Poly [ADP-ribose] polymerase</fullName>
        <shortName evidence="8">PARP</shortName>
        <ecNumber evidence="8">2.4.2.-</ecNumber>
    </recommendedName>
</protein>
<organism evidence="13 14">
    <name type="scientific">Jimgerdemannia flammicorona</name>
    <dbReference type="NCBI Taxonomy" id="994334"/>
    <lineage>
        <taxon>Eukaryota</taxon>
        <taxon>Fungi</taxon>
        <taxon>Fungi incertae sedis</taxon>
        <taxon>Mucoromycota</taxon>
        <taxon>Mucoromycotina</taxon>
        <taxon>Endogonomycetes</taxon>
        <taxon>Endogonales</taxon>
        <taxon>Endogonaceae</taxon>
        <taxon>Jimgerdemannia</taxon>
    </lineage>
</organism>
<dbReference type="PANTHER" id="PTHR10459">
    <property type="entry name" value="DNA LIGASE"/>
    <property type="match status" value="1"/>
</dbReference>
<feature type="compositionally biased region" description="Basic and acidic residues" evidence="9">
    <location>
        <begin position="261"/>
        <end position="275"/>
    </location>
</feature>
<evidence type="ECO:0000256" key="4">
    <source>
        <dbReference type="ARBA" id="ARBA00022695"/>
    </source>
</evidence>
<dbReference type="InterPro" id="IPR050800">
    <property type="entry name" value="ARTD/PARP"/>
</dbReference>
<dbReference type="Gene3D" id="1.25.40.20">
    <property type="entry name" value="Ankyrin repeat-containing domain"/>
    <property type="match status" value="1"/>
</dbReference>
<reference evidence="13 14" key="1">
    <citation type="journal article" date="2018" name="New Phytol.">
        <title>Phylogenomics of Endogonaceae and evolution of mycorrhizas within Mucoromycota.</title>
        <authorList>
            <person name="Chang Y."/>
            <person name="Desiro A."/>
            <person name="Na H."/>
            <person name="Sandor L."/>
            <person name="Lipzen A."/>
            <person name="Clum A."/>
            <person name="Barry K."/>
            <person name="Grigoriev I.V."/>
            <person name="Martin F.M."/>
            <person name="Stajich J.E."/>
            <person name="Smith M.E."/>
            <person name="Bonito G."/>
            <person name="Spatafora J.W."/>
        </authorList>
    </citation>
    <scope>NUCLEOTIDE SEQUENCE [LARGE SCALE GENOMIC DNA]</scope>
    <source>
        <strain evidence="13 14">AD002</strain>
    </source>
</reference>
<dbReference type="Pfam" id="PF17979">
    <property type="entry name" value="zf-CRD"/>
    <property type="match status" value="1"/>
</dbReference>
<keyword evidence="7" id="KW-0040">ANK repeat</keyword>
<dbReference type="GO" id="GO:0016779">
    <property type="term" value="F:nucleotidyltransferase activity"/>
    <property type="evidence" value="ECO:0007669"/>
    <property type="project" value="UniProtKB-KW"/>
</dbReference>
<proteinExistence type="predicted"/>
<dbReference type="Pfam" id="PF00023">
    <property type="entry name" value="Ank"/>
    <property type="match status" value="1"/>
</dbReference>
<comment type="caution">
    <text evidence="13">The sequence shown here is derived from an EMBL/GenBank/DDBJ whole genome shotgun (WGS) entry which is preliminary data.</text>
</comment>
<keyword evidence="14" id="KW-1185">Reference proteome</keyword>
<dbReference type="SMART" id="SM00248">
    <property type="entry name" value="ANK"/>
    <property type="match status" value="5"/>
</dbReference>
<dbReference type="Pfam" id="PF00644">
    <property type="entry name" value="PARP"/>
    <property type="match status" value="1"/>
</dbReference>
<dbReference type="SUPFAM" id="SSF142921">
    <property type="entry name" value="WGR domain-like"/>
    <property type="match status" value="1"/>
</dbReference>
<evidence type="ECO:0000256" key="1">
    <source>
        <dbReference type="ARBA" id="ARBA00004123"/>
    </source>
</evidence>
<dbReference type="GO" id="GO:0070212">
    <property type="term" value="P:protein poly-ADP-ribosylation"/>
    <property type="evidence" value="ECO:0007669"/>
    <property type="project" value="TreeGrafter"/>
</dbReference>
<dbReference type="InterPro" id="IPR008893">
    <property type="entry name" value="WGR_domain"/>
</dbReference>
<dbReference type="InterPro" id="IPR036930">
    <property type="entry name" value="WGR_dom_sf"/>
</dbReference>
<evidence type="ECO:0000313" key="14">
    <source>
        <dbReference type="Proteomes" id="UP000274822"/>
    </source>
</evidence>
<dbReference type="PROSITE" id="PS51977">
    <property type="entry name" value="WGR"/>
    <property type="match status" value="1"/>
</dbReference>
<evidence type="ECO:0000256" key="6">
    <source>
        <dbReference type="ARBA" id="ARBA00023242"/>
    </source>
</evidence>
<feature type="repeat" description="ANK" evidence="7">
    <location>
        <begin position="1"/>
        <end position="31"/>
    </location>
</feature>
<evidence type="ECO:0000256" key="8">
    <source>
        <dbReference type="RuleBase" id="RU362114"/>
    </source>
</evidence>
<keyword evidence="6" id="KW-0539">Nucleus</keyword>
<sequence>MTPLMVSLTKRNYDYVKLLIKREASVNEIDPVTRRTPFYTFLFDKIDSLEENMWSANPNVSFIDEKTRQTPLEYAIRVKDLKLLKLLLDHDADPNVRSCVAPSSGLCNEPVTPLVHAICENNLEAVKLILEHKQAANKLDMGAVNESGQNYIFYAVSTFTTLSFENVNLLRLLVKAMGGDKSKYLEHVDVFGNRAIKYAYQQNSKKMYNALLNLGANPLSQHEMAAIDNVDANMDVDLPEPVDVEADAKIAREAIEEEAKFEEAKKNGDFDENGKPKKKRQVDPNSKLKDIGEVLMEGDEPLDIMLNRTDVDKGYYGENLFYKMQVIHNRVQDLYILFTRWGGVGETGMFQKTPFNSMEEAVEEFKKIFKSKTSNLWEHRFSEEFIPKDGRFVVTKLAEKTKPLALKPLDLSKSPRSKLPHSVQDTLKVFCDIASMNKMVDDEKLDLPLGYLTAATVEEGYQLLMEIRDQIKQMEVKKTTTNGILDVKAIKAIRHKLVQLSNQYYTRIPNKDYIRTGIRPLVDLSNVQKEMQRIDNIRYLNSGANMLLGAELRGKEINPLDYCYRAFQCRMDEVEPETEEYKVVSRYMDTTAKNNDYEIIHLFGLDRAGERARFEPFSDDKNRRLLWHGSRLSNFMGILSQGLRVAPFEAEVTGYMFGKGIYFGDMFCKSINYAQEWRSAAGTQAYSCLLLCEVALGDMYEREHSEYMDHAQPGFLSTKGLGMEGPEDNMSLHVRRDGVIIPQGPPTRCEYKKRLDEDGEEISRVLSFNEYIVYDRTQVKMRYLVLVRDKNYCFLCDKSVGSNSVMPLKEFKFKSLPNGVLAGNEYEKLVVETYLRHEGMTSQELFDGYLEARVLKTEAYRDKWQPVTQLLPTSKVCSGCANDVMNILVYETLTQKKAALPAGVSLRPNCWYGQECRAQGTLKHTMHYNHICRRTKFDDKEEEAAARKRKMRYIVGSDGEDAEDDDGESEDDDEEDEEADEDDEDYDSMAEFIFEDDIER</sequence>
<evidence type="ECO:0000256" key="7">
    <source>
        <dbReference type="PROSITE-ProRule" id="PRU00023"/>
    </source>
</evidence>